<accession>A0A1D8NCR6</accession>
<dbReference type="EMBL" id="CP017556">
    <property type="protein sequence ID" value="AOW03422.1"/>
    <property type="molecule type" value="Genomic_DNA"/>
</dbReference>
<sequence length="125" mass="14301">MFLSPLPMTPQLISALERSRTMSWGTNVLRLPNRLRRACFLVTILVATVPRFSLFLRNTSLDQESQANQRHITCPIQYGTECTDSVTEQILHTVPEPTCYCDIQYLVSSTSQRHLLVLHYILVHG</sequence>
<dbReference type="VEuPathDB" id="FungiDB:YALI1_D01497g"/>
<evidence type="ECO:0000313" key="2">
    <source>
        <dbReference type="Proteomes" id="UP000182444"/>
    </source>
</evidence>
<protein>
    <submittedName>
        <fullName evidence="1">Uncharacterized protein</fullName>
    </submittedName>
</protein>
<proteinExistence type="predicted"/>
<name>A0A1D8NCR6_YARLL</name>
<dbReference type="RefSeq" id="XP_068138663.1">
    <property type="nucleotide sequence ID" value="XM_068282562.1"/>
</dbReference>
<organism evidence="1 2">
    <name type="scientific">Yarrowia lipolytica</name>
    <name type="common">Candida lipolytica</name>
    <dbReference type="NCBI Taxonomy" id="4952"/>
    <lineage>
        <taxon>Eukaryota</taxon>
        <taxon>Fungi</taxon>
        <taxon>Dikarya</taxon>
        <taxon>Ascomycota</taxon>
        <taxon>Saccharomycotina</taxon>
        <taxon>Dipodascomycetes</taxon>
        <taxon>Dipodascales</taxon>
        <taxon>Dipodascales incertae sedis</taxon>
        <taxon>Yarrowia</taxon>
    </lineage>
</organism>
<gene>
    <name evidence="1" type="ORF">YALI1_D01497g</name>
</gene>
<dbReference type="GeneID" id="94583185"/>
<dbReference type="Proteomes" id="UP000182444">
    <property type="component" value="Chromosome 1D"/>
</dbReference>
<dbReference type="AlphaFoldDB" id="A0A1D8NCR6"/>
<evidence type="ECO:0000313" key="1">
    <source>
        <dbReference type="EMBL" id="AOW03422.1"/>
    </source>
</evidence>
<reference evidence="1 2" key="1">
    <citation type="journal article" date="2016" name="PLoS ONE">
        <title>Sequence Assembly of Yarrowia lipolytica Strain W29/CLIB89 Shows Transposable Element Diversity.</title>
        <authorList>
            <person name="Magnan C."/>
            <person name="Yu J."/>
            <person name="Chang I."/>
            <person name="Jahn E."/>
            <person name="Kanomata Y."/>
            <person name="Wu J."/>
            <person name="Zeller M."/>
            <person name="Oakes M."/>
            <person name="Baldi P."/>
            <person name="Sandmeyer S."/>
        </authorList>
    </citation>
    <scope>NUCLEOTIDE SEQUENCE [LARGE SCALE GENOMIC DNA]</scope>
    <source>
        <strain evidence="2">CLIB89(W29)</strain>
    </source>
</reference>